<comment type="caution">
    <text evidence="2">The sequence shown here is derived from an EMBL/GenBank/DDBJ whole genome shotgun (WGS) entry which is preliminary data.</text>
</comment>
<dbReference type="RefSeq" id="XP_068348861.1">
    <property type="nucleotide sequence ID" value="XM_068495420.1"/>
</dbReference>
<gene>
    <name evidence="2" type="ORF">TRFO_10372</name>
</gene>
<organism evidence="2 3">
    <name type="scientific">Tritrichomonas foetus</name>
    <dbReference type="NCBI Taxonomy" id="1144522"/>
    <lineage>
        <taxon>Eukaryota</taxon>
        <taxon>Metamonada</taxon>
        <taxon>Parabasalia</taxon>
        <taxon>Tritrichomonadida</taxon>
        <taxon>Tritrichomonadidae</taxon>
        <taxon>Tritrichomonas</taxon>
    </lineage>
</organism>
<evidence type="ECO:0000256" key="1">
    <source>
        <dbReference type="SAM" id="MobiDB-lite"/>
    </source>
</evidence>
<sequence length="894" mass="104678">MNQVKWNIAPLNISSICVYGFMHSIESESLNDDIRKKQLLILSHKLAASEVPAIYSEIPTQLFPNSKFPIVIVFDIKSQINSHYIEKLNISSWCKIESIEWNINEIYNKEYWIMFQRGIILSYFYKYYKLKPFYFTSFLLFKGSDILDHPFILSVCPVRVEGSLCIREIIQPISEIIFSPHFSPNVHDFILAPPHEHPLLIEKIQHNEIKVLSPSKQNFCLQKNNKNLILLTNPPSYLSFYYSKFTKPIIDPMKQNSYHDALRIKVSKTVSVNEANWLSFFQQKQDRIDKINLRRALKSNPKIQPKKIEKDSCNEFLNPETNVESNPAKGHFFDFIIQFEKNYHIIENKIDNNMNETGNDNQQKGNENQKLNNENERIGDFDNKFRDYDHDDVFSFFDLKDDEFEYDSSLEALIASSVDNFLLRKRIHKTLKSCSQPPLPYQSIQIIDKRIFSYNNLCSDFLSSNIDTIFHSFVSLEEIEAKRLRIPFLHINENGFISSAPADQLLSEWPEKLVWPISGVKNFFSVVFNVNSNVSKPTQIFFKYLRHYYSMYNFGKIKKIIGDKFYHETDLINLHKDVNSFIASLPSHDFQLYPIICFIVRPKHKNTNYFSDNNIFLIDICEEDIENEEKGEKYAKRLVFQIYSKIRLFRSTPQSSFDNRLNNTAFRTLFGYKHQPPFLLKRKNEQECHFHIIYCIKNRCMSIIDDIGSIFGTLTNQLLNDIVNITVMINHIMEGCKIDYTLSIFSNILKHNEFVEIQNYFPGIPIFTICLKPYIQTVLKKGQNNDYVIFHPKEDQIMNKILYKNDVLTPVKSCIIVSNAPTPYEISLYSNHPEDKIDSIIMNFCSQISNLSWFSVAPGKPERLSSLPIHLLSLLEIINPKSESVSPLFFIRKE</sequence>
<evidence type="ECO:0000313" key="3">
    <source>
        <dbReference type="Proteomes" id="UP000179807"/>
    </source>
</evidence>
<name>A0A1J4JEN5_9EUKA</name>
<evidence type="ECO:0000313" key="2">
    <source>
        <dbReference type="EMBL" id="OHS95724.1"/>
    </source>
</evidence>
<feature type="compositionally biased region" description="Polar residues" evidence="1">
    <location>
        <begin position="353"/>
        <end position="372"/>
    </location>
</feature>
<feature type="region of interest" description="Disordered" evidence="1">
    <location>
        <begin position="353"/>
        <end position="374"/>
    </location>
</feature>
<dbReference type="Proteomes" id="UP000179807">
    <property type="component" value="Unassembled WGS sequence"/>
</dbReference>
<reference evidence="2" key="1">
    <citation type="submission" date="2016-10" db="EMBL/GenBank/DDBJ databases">
        <authorList>
            <person name="Benchimol M."/>
            <person name="Almeida L.G."/>
            <person name="Vasconcelos A.T."/>
            <person name="Perreira-Neves A."/>
            <person name="Rosa I.A."/>
            <person name="Tasca T."/>
            <person name="Bogo M.R."/>
            <person name="de Souza W."/>
        </authorList>
    </citation>
    <scope>NUCLEOTIDE SEQUENCE [LARGE SCALE GENOMIC DNA]</scope>
    <source>
        <strain evidence="2">K</strain>
    </source>
</reference>
<proteinExistence type="predicted"/>
<dbReference type="EMBL" id="MLAK01001226">
    <property type="protein sequence ID" value="OHS95724.1"/>
    <property type="molecule type" value="Genomic_DNA"/>
</dbReference>
<accession>A0A1J4JEN5</accession>
<keyword evidence="3" id="KW-1185">Reference proteome</keyword>
<dbReference type="GeneID" id="94830124"/>
<dbReference type="AlphaFoldDB" id="A0A1J4JEN5"/>
<dbReference type="VEuPathDB" id="TrichDB:TRFO_10372"/>
<protein>
    <submittedName>
        <fullName evidence="2">Uncharacterized protein</fullName>
    </submittedName>
</protein>